<organism evidence="4 5">
    <name type="scientific">Fasciola hepatica</name>
    <name type="common">Liver fluke</name>
    <dbReference type="NCBI Taxonomy" id="6192"/>
    <lineage>
        <taxon>Eukaryota</taxon>
        <taxon>Metazoa</taxon>
        <taxon>Spiralia</taxon>
        <taxon>Lophotrochozoa</taxon>
        <taxon>Platyhelminthes</taxon>
        <taxon>Trematoda</taxon>
        <taxon>Digenea</taxon>
        <taxon>Plagiorchiida</taxon>
        <taxon>Echinostomata</taxon>
        <taxon>Echinostomatoidea</taxon>
        <taxon>Fasciolidae</taxon>
        <taxon>Fasciola</taxon>
    </lineage>
</organism>
<feature type="region of interest" description="Disordered" evidence="2">
    <location>
        <begin position="963"/>
        <end position="1018"/>
    </location>
</feature>
<dbReference type="PROSITE" id="PS51043">
    <property type="entry name" value="DDHD"/>
    <property type="match status" value="1"/>
</dbReference>
<dbReference type="PANTHER" id="PTHR23509">
    <property type="entry name" value="PA-PL1 PHOSPHOLIPASE FAMILY"/>
    <property type="match status" value="1"/>
</dbReference>
<sequence length="1018" mass="111063">MAMESGRWGQPFELPAEDPRGGLDRFIFHSPQSMIQHRTWPHAYGNASIASNPLDRQAPIVPPEPTRLDVHTPTSENDGRVAYVRRGLDEQLLNQLDEGEYRPIDHVFFVVHGIGTIYNLRGQGLVECVDNLRRTVRQIERSHFPHHNNRVEFLPITWHDGLHSDATGIDDQLNQISLRSIPKLRQFTNGTLMDILFYTSSKYCQVIIDTVATEMCRLRKLFLDRNPNFKGGFSVIGHSLGSVIAFDLLSHQGQLSEYSLLDDQSTTTGCGVEDVDFGDHPLPRTEPDPVMNDRLEEVLVADRSGRSSSFGAPNELEGWSLVGYQDGQRQVASETVQPIGLNNTHSETPPAKVQDPASEEQCLEEWGSVAGCGTPRAPSVSTSAEATKLANLLSRIGLTDDQIHKAVRAWLNEPQLDADSTTEKQTKRSRILKRTVDQTRLSFWAENHHAPISAGFGMPVVLYPQLGFPLVGLFMLGSPLPLFLTARGIRQLSSEYRLPQCAMFFNIFHPFDPVAYRMETMFDPTFQPRAVLIPHHKGGKRLHLRLKDNLARVGSDLKSMLFQSVHSTWRTLQDFALSHRFRTPTNDGQGDDPDDSHKIFSQMDLSTTVENEDTVSCSSDGEMNFNSQLNQGRRIDYVLQEAPLESFSDYIFALGSHAAYWESEDTALFLLTEAYSSQSIIPLLPREKVVTQKASTSSCVFPHSLSVTAVGPPAPPPISSAAASIGPRPSQPPPPGPLSTSLVPPRVLGSTGDFPLLDTTSSACSEFCSQVTTVESVQSAGMSHSCAVVSPSPGSVHTNTSVDKVPPSTSATASTTPVVSRAPMHSESQIVAPPPLSIPPTVSKASQTPAVTVFQAYRHVRPRGPVMPLIGIPPTSIFQPYAATEAFGANGLPQLSNSFSAPTVPSLCEHSATANTGSSVPSFSAIPAPWLPPPTLQHPVLLPQNQTLPSASSQQLQLNQGVPHLPVFAPPLPPPPPPPPLLPPFLQPYGVPPSPGNMAPTVPSSLSHQFRHQPPSSF</sequence>
<dbReference type="Pfam" id="PF02862">
    <property type="entry name" value="DDHD"/>
    <property type="match status" value="1"/>
</dbReference>
<dbReference type="AlphaFoldDB" id="A0A4E0R310"/>
<dbReference type="PANTHER" id="PTHR23509:SF10">
    <property type="entry name" value="LD21067P"/>
    <property type="match status" value="1"/>
</dbReference>
<proteinExistence type="inferred from homology"/>
<feature type="domain" description="DDHD" evidence="3">
    <location>
        <begin position="466"/>
        <end position="676"/>
    </location>
</feature>
<comment type="similarity">
    <text evidence="1">Belongs to the PA-PLA1 family.</text>
</comment>
<evidence type="ECO:0000313" key="5">
    <source>
        <dbReference type="Proteomes" id="UP000230066"/>
    </source>
</evidence>
<gene>
    <name evidence="4" type="ORF">D915_007780</name>
</gene>
<dbReference type="SMART" id="SM01127">
    <property type="entry name" value="DDHD"/>
    <property type="match status" value="1"/>
</dbReference>
<evidence type="ECO:0000256" key="2">
    <source>
        <dbReference type="SAM" id="MobiDB-lite"/>
    </source>
</evidence>
<feature type="compositionally biased region" description="Low complexity" evidence="2">
    <location>
        <begin position="719"/>
        <end position="728"/>
    </location>
</feature>
<name>A0A4E0R310_FASHE</name>
<accession>A0A4E0R310</accession>
<evidence type="ECO:0000259" key="3">
    <source>
        <dbReference type="PROSITE" id="PS51043"/>
    </source>
</evidence>
<evidence type="ECO:0000313" key="4">
    <source>
        <dbReference type="EMBL" id="THD21595.1"/>
    </source>
</evidence>
<feature type="region of interest" description="Disordered" evidence="2">
    <location>
        <begin position="718"/>
        <end position="745"/>
    </location>
</feature>
<feature type="region of interest" description="Disordered" evidence="2">
    <location>
        <begin position="791"/>
        <end position="818"/>
    </location>
</feature>
<evidence type="ECO:0000256" key="1">
    <source>
        <dbReference type="ARBA" id="ARBA00038464"/>
    </source>
</evidence>
<feature type="region of interest" description="Disordered" evidence="2">
    <location>
        <begin position="340"/>
        <end position="359"/>
    </location>
</feature>
<dbReference type="GO" id="GO:0004620">
    <property type="term" value="F:phospholipase activity"/>
    <property type="evidence" value="ECO:0007669"/>
    <property type="project" value="TreeGrafter"/>
</dbReference>
<feature type="compositionally biased region" description="Polar residues" evidence="2">
    <location>
        <begin position="792"/>
        <end position="802"/>
    </location>
</feature>
<feature type="compositionally biased region" description="Low complexity" evidence="2">
    <location>
        <begin position="805"/>
        <end position="818"/>
    </location>
</feature>
<dbReference type="InterPro" id="IPR058055">
    <property type="entry name" value="PA-PLA1"/>
</dbReference>
<dbReference type="GO" id="GO:0030134">
    <property type="term" value="C:COPII-coated ER to Golgi transport vesicle"/>
    <property type="evidence" value="ECO:0007669"/>
    <property type="project" value="TreeGrafter"/>
</dbReference>
<dbReference type="GO" id="GO:0046872">
    <property type="term" value="F:metal ion binding"/>
    <property type="evidence" value="ECO:0007669"/>
    <property type="project" value="InterPro"/>
</dbReference>
<dbReference type="EMBL" id="JXXN02003407">
    <property type="protein sequence ID" value="THD21595.1"/>
    <property type="molecule type" value="Genomic_DNA"/>
</dbReference>
<dbReference type="InterPro" id="IPR004177">
    <property type="entry name" value="DDHD_dom"/>
</dbReference>
<protein>
    <submittedName>
        <fullName evidence="4">S23IP</fullName>
    </submittedName>
</protein>
<dbReference type="Proteomes" id="UP000230066">
    <property type="component" value="Unassembled WGS sequence"/>
</dbReference>
<keyword evidence="5" id="KW-1185">Reference proteome</keyword>
<feature type="compositionally biased region" description="Polar residues" evidence="2">
    <location>
        <begin position="1002"/>
        <end position="1018"/>
    </location>
</feature>
<reference evidence="4" key="1">
    <citation type="submission" date="2019-03" db="EMBL/GenBank/DDBJ databases">
        <title>Improved annotation for the trematode Fasciola hepatica.</title>
        <authorList>
            <person name="Choi Y.-J."/>
            <person name="Martin J."/>
            <person name="Mitreva M."/>
        </authorList>
    </citation>
    <scope>NUCLEOTIDE SEQUENCE [LARGE SCALE GENOMIC DNA]</scope>
</reference>
<comment type="caution">
    <text evidence="4">The sequence shown here is derived from an EMBL/GenBank/DDBJ whole genome shotgun (WGS) entry which is preliminary data.</text>
</comment>
<feature type="compositionally biased region" description="Pro residues" evidence="2">
    <location>
        <begin position="968"/>
        <end position="995"/>
    </location>
</feature>